<evidence type="ECO:0000256" key="1">
    <source>
        <dbReference type="ARBA" id="ARBA00004141"/>
    </source>
</evidence>
<evidence type="ECO:0000313" key="6">
    <source>
        <dbReference type="Proteomes" id="UP000189703"/>
    </source>
</evidence>
<dbReference type="InterPro" id="IPR018908">
    <property type="entry name" value="TMEM234"/>
</dbReference>
<keyword evidence="4 5" id="KW-0472">Membrane</keyword>
<dbReference type="OrthoDB" id="43458at2759"/>
<dbReference type="InParanoid" id="A0A1U8Q2P9"/>
<evidence type="ECO:0000313" key="7">
    <source>
        <dbReference type="RefSeq" id="XP_019052892.1"/>
    </source>
</evidence>
<sequence>MIGVPLPVQSSRTRLRVETNMSDVGKMIAIGVVWGVTNAIMRRGALIWDKKLQSPATNPAQHLQLHQQLLGHLKNWLNLLFIWQYSIPFFVNLSASAAFFVILSESPISLAVPVTNATTFAATAVSAMLLGEETRIGFAFFAGLLEAHCLMLKGPFHLQALASNFWNLAMKGALVQSIFTRPPLGS</sequence>
<dbReference type="PANTHER" id="PTHR28668">
    <property type="entry name" value="TRANSMEMBRANE PROTEIN 234"/>
    <property type="match status" value="1"/>
</dbReference>
<keyword evidence="3 5" id="KW-1133">Transmembrane helix</keyword>
<reference evidence="7" key="1">
    <citation type="submission" date="2025-08" db="UniProtKB">
        <authorList>
            <consortium name="RefSeq"/>
        </authorList>
    </citation>
    <scope>IDENTIFICATION</scope>
</reference>
<proteinExistence type="predicted"/>
<dbReference type="Proteomes" id="UP000189703">
    <property type="component" value="Unplaced"/>
</dbReference>
<feature type="transmembrane region" description="Helical" evidence="5">
    <location>
        <begin position="108"/>
        <end position="130"/>
    </location>
</feature>
<feature type="transmembrane region" description="Helical" evidence="5">
    <location>
        <begin position="76"/>
        <end position="102"/>
    </location>
</feature>
<organism evidence="6 7">
    <name type="scientific">Nelumbo nucifera</name>
    <name type="common">Sacred lotus</name>
    <dbReference type="NCBI Taxonomy" id="4432"/>
    <lineage>
        <taxon>Eukaryota</taxon>
        <taxon>Viridiplantae</taxon>
        <taxon>Streptophyta</taxon>
        <taxon>Embryophyta</taxon>
        <taxon>Tracheophyta</taxon>
        <taxon>Spermatophyta</taxon>
        <taxon>Magnoliopsida</taxon>
        <taxon>Proteales</taxon>
        <taxon>Nelumbonaceae</taxon>
        <taxon>Nelumbo</taxon>
    </lineage>
</organism>
<accession>A0A1U8Q2P9</accession>
<dbReference type="RefSeq" id="XP_019052892.1">
    <property type="nucleotide sequence ID" value="XM_019197347.1"/>
</dbReference>
<dbReference type="PANTHER" id="PTHR28668:SF1">
    <property type="entry name" value="TRANSMEMBRANE PROTEIN 234"/>
    <property type="match status" value="1"/>
</dbReference>
<evidence type="ECO:0000256" key="3">
    <source>
        <dbReference type="ARBA" id="ARBA00022989"/>
    </source>
</evidence>
<dbReference type="GO" id="GO:0016020">
    <property type="term" value="C:membrane"/>
    <property type="evidence" value="ECO:0007669"/>
    <property type="project" value="UniProtKB-SubCell"/>
</dbReference>
<dbReference type="FunCoup" id="A0A1U8Q2P9">
    <property type="interactions" value="1521"/>
</dbReference>
<evidence type="ECO:0000256" key="4">
    <source>
        <dbReference type="ARBA" id="ARBA00023136"/>
    </source>
</evidence>
<gene>
    <name evidence="7" type="primary">LOC104595136</name>
</gene>
<protein>
    <submittedName>
        <fullName evidence="7">Transmembrane protein 234 homolog isoform X1</fullName>
    </submittedName>
</protein>
<evidence type="ECO:0000256" key="2">
    <source>
        <dbReference type="ARBA" id="ARBA00022692"/>
    </source>
</evidence>
<keyword evidence="2 5" id="KW-0812">Transmembrane</keyword>
<dbReference type="AlphaFoldDB" id="A0A1U8Q2P9"/>
<comment type="subcellular location">
    <subcellularLocation>
        <location evidence="1">Membrane</location>
        <topology evidence="1">Multi-pass membrane protein</topology>
    </subcellularLocation>
</comment>
<dbReference type="GeneID" id="104595136"/>
<keyword evidence="6" id="KW-1185">Reference proteome</keyword>
<dbReference type="STRING" id="4432.A0A1U8Q2P9"/>
<evidence type="ECO:0000256" key="5">
    <source>
        <dbReference type="SAM" id="Phobius"/>
    </source>
</evidence>
<dbReference type="Pfam" id="PF10639">
    <property type="entry name" value="TMEM234"/>
    <property type="match status" value="1"/>
</dbReference>
<name>A0A1U8Q2P9_NELNU</name>